<dbReference type="Pfam" id="PF08953">
    <property type="entry name" value="DUF1899"/>
    <property type="match status" value="1"/>
</dbReference>
<dbReference type="AlphaFoldDB" id="A0A0L0SC80"/>
<keyword evidence="6" id="KW-0009">Actin-binding</keyword>
<evidence type="ECO:0000256" key="7">
    <source>
        <dbReference type="ARBA" id="ARBA00062568"/>
    </source>
</evidence>
<comment type="similarity">
    <text evidence="1 9">Belongs to the WD repeat coronin family.</text>
</comment>
<dbReference type="InterPro" id="IPR036322">
    <property type="entry name" value="WD40_repeat_dom_sf"/>
</dbReference>
<dbReference type="InterPro" id="IPR019775">
    <property type="entry name" value="WD40_repeat_CS"/>
</dbReference>
<organism evidence="12 13">
    <name type="scientific">Allomyces macrogynus (strain ATCC 38327)</name>
    <name type="common">Allomyces javanicus var. macrogynus</name>
    <dbReference type="NCBI Taxonomy" id="578462"/>
    <lineage>
        <taxon>Eukaryota</taxon>
        <taxon>Fungi</taxon>
        <taxon>Fungi incertae sedis</taxon>
        <taxon>Blastocladiomycota</taxon>
        <taxon>Blastocladiomycetes</taxon>
        <taxon>Blastocladiales</taxon>
        <taxon>Blastocladiaceae</taxon>
        <taxon>Allomyces</taxon>
    </lineage>
</organism>
<dbReference type="SMART" id="SM01166">
    <property type="entry name" value="DUF1899"/>
    <property type="match status" value="1"/>
</dbReference>
<dbReference type="GO" id="GO:0007015">
    <property type="term" value="P:actin filament organization"/>
    <property type="evidence" value="ECO:0007669"/>
    <property type="project" value="TreeGrafter"/>
</dbReference>
<evidence type="ECO:0000256" key="10">
    <source>
        <dbReference type="SAM" id="Coils"/>
    </source>
</evidence>
<protein>
    <recommendedName>
        <fullName evidence="9">Coronin</fullName>
    </recommendedName>
</protein>
<evidence type="ECO:0000256" key="6">
    <source>
        <dbReference type="ARBA" id="ARBA00023203"/>
    </source>
</evidence>
<keyword evidence="2" id="KW-0597">Phosphoprotein</keyword>
<evidence type="ECO:0000256" key="9">
    <source>
        <dbReference type="RuleBase" id="RU280818"/>
    </source>
</evidence>
<evidence type="ECO:0000313" key="12">
    <source>
        <dbReference type="EMBL" id="KNE60042.1"/>
    </source>
</evidence>
<dbReference type="PANTHER" id="PTHR10856:SF0">
    <property type="entry name" value="CORONIN"/>
    <property type="match status" value="1"/>
</dbReference>
<dbReference type="EMBL" id="GG745335">
    <property type="protein sequence ID" value="KNE60042.1"/>
    <property type="molecule type" value="Genomic_DNA"/>
</dbReference>
<reference evidence="12 13" key="1">
    <citation type="submission" date="2009-11" db="EMBL/GenBank/DDBJ databases">
        <title>Annotation of Allomyces macrogynus ATCC 38327.</title>
        <authorList>
            <consortium name="The Broad Institute Genome Sequencing Platform"/>
            <person name="Russ C."/>
            <person name="Cuomo C."/>
            <person name="Burger G."/>
            <person name="Gray M.W."/>
            <person name="Holland P.W.H."/>
            <person name="King N."/>
            <person name="Lang F.B.F."/>
            <person name="Roger A.J."/>
            <person name="Ruiz-Trillo I."/>
            <person name="Young S.K."/>
            <person name="Zeng Q."/>
            <person name="Gargeya S."/>
            <person name="Fitzgerald M."/>
            <person name="Haas B."/>
            <person name="Abouelleil A."/>
            <person name="Alvarado L."/>
            <person name="Arachchi H.M."/>
            <person name="Berlin A."/>
            <person name="Chapman S.B."/>
            <person name="Gearin G."/>
            <person name="Goldberg J."/>
            <person name="Griggs A."/>
            <person name="Gujja S."/>
            <person name="Hansen M."/>
            <person name="Heiman D."/>
            <person name="Howarth C."/>
            <person name="Larimer J."/>
            <person name="Lui A."/>
            <person name="MacDonald P.J.P."/>
            <person name="McCowen C."/>
            <person name="Montmayeur A."/>
            <person name="Murphy C."/>
            <person name="Neiman D."/>
            <person name="Pearson M."/>
            <person name="Priest M."/>
            <person name="Roberts A."/>
            <person name="Saif S."/>
            <person name="Shea T."/>
            <person name="Sisk P."/>
            <person name="Stolte C."/>
            <person name="Sykes S."/>
            <person name="Wortman J."/>
            <person name="Nusbaum C."/>
            <person name="Birren B."/>
        </authorList>
    </citation>
    <scope>NUCLEOTIDE SEQUENCE [LARGE SCALE GENOMIC DNA]</scope>
    <source>
        <strain evidence="12 13">ATCC 38327</strain>
    </source>
</reference>
<dbReference type="InterPro" id="IPR015505">
    <property type="entry name" value="Coronin"/>
</dbReference>
<feature type="domain" description="DUF1899" evidence="11">
    <location>
        <begin position="3"/>
        <end position="67"/>
    </location>
</feature>
<gene>
    <name evidence="12" type="ORF">AMAG_05479</name>
</gene>
<evidence type="ECO:0000256" key="3">
    <source>
        <dbReference type="ARBA" id="ARBA00022574"/>
    </source>
</evidence>
<dbReference type="FunFam" id="2.130.10.10:FF:000197">
    <property type="entry name" value="Coronin"/>
    <property type="match status" value="1"/>
</dbReference>
<dbReference type="PANTHER" id="PTHR10856">
    <property type="entry name" value="CORONIN"/>
    <property type="match status" value="1"/>
</dbReference>
<dbReference type="SMART" id="SM00320">
    <property type="entry name" value="WD40"/>
    <property type="match status" value="4"/>
</dbReference>
<evidence type="ECO:0000256" key="5">
    <source>
        <dbReference type="ARBA" id="ARBA00023054"/>
    </source>
</evidence>
<evidence type="ECO:0000256" key="8">
    <source>
        <dbReference type="PROSITE-ProRule" id="PRU00221"/>
    </source>
</evidence>
<dbReference type="SMART" id="SM01167">
    <property type="entry name" value="DUF1900"/>
    <property type="match status" value="1"/>
</dbReference>
<dbReference type="STRING" id="578462.A0A0L0SC80"/>
<dbReference type="SUPFAM" id="SSF50978">
    <property type="entry name" value="WD40 repeat-like"/>
    <property type="match status" value="1"/>
</dbReference>
<evidence type="ECO:0000256" key="2">
    <source>
        <dbReference type="ARBA" id="ARBA00022553"/>
    </source>
</evidence>
<dbReference type="Pfam" id="PF16300">
    <property type="entry name" value="WD40_4"/>
    <property type="match status" value="1"/>
</dbReference>
<dbReference type="Gene3D" id="2.130.10.10">
    <property type="entry name" value="YVTN repeat-like/Quinoprotein amine dehydrogenase"/>
    <property type="match status" value="1"/>
</dbReference>
<sequence>MSRFVRASKYRHVFGTPAKREVCYDNLKISSSAWDTNLVKVNPLFFSINWNAAGGGAFAVIPHDYTGKLPDGLPLFNGHTATVLDTDFHPFNDHVIASGAEDCKVMIWKIPDGGIRDHVSTPAVTLSGHQRKVGNVSFHPTADNLLASAGADFVVKMWDIEHAAEKTELGGHGEIIQSMTYSWTGDMLATTCKDKILRVFDIRSKTAAVETLGHQGVKGSRAVWLGDLDKIVTVGFSKTSDRQIFVWDLKNPKTPIKTQELDMSAGILMPHYDKDTSILFLAGKGDGNIRYYEYDDAQTELFYLSEYKSSDPQRGIGFLPKRACDVSQQEIARAYKVHNAMVEPISFTVPRKADTFQADIFPDTVGDEPSLTADEFFAGKTAPPKLISLEKGFKATNKAKEFTAKQAEGGSIASAGGAAAEPVGEKELQDAYKSLKSENETLKNELVQKELRIKQLEALLNSASLAKDN</sequence>
<dbReference type="InterPro" id="IPR015048">
    <property type="entry name" value="DUF1899"/>
</dbReference>
<keyword evidence="13" id="KW-1185">Reference proteome</keyword>
<evidence type="ECO:0000313" key="13">
    <source>
        <dbReference type="Proteomes" id="UP000054350"/>
    </source>
</evidence>
<dbReference type="PROSITE" id="PS50082">
    <property type="entry name" value="WD_REPEATS_2"/>
    <property type="match status" value="3"/>
</dbReference>
<evidence type="ECO:0000256" key="4">
    <source>
        <dbReference type="ARBA" id="ARBA00022737"/>
    </source>
</evidence>
<proteinExistence type="inferred from homology"/>
<dbReference type="PROSITE" id="PS50294">
    <property type="entry name" value="WD_REPEATS_REGION"/>
    <property type="match status" value="2"/>
</dbReference>
<keyword evidence="3 8" id="KW-0853">WD repeat</keyword>
<feature type="repeat" description="WD" evidence="8">
    <location>
        <begin position="76"/>
        <end position="110"/>
    </location>
</feature>
<dbReference type="InterPro" id="IPR001680">
    <property type="entry name" value="WD40_rpt"/>
</dbReference>
<dbReference type="Proteomes" id="UP000054350">
    <property type="component" value="Unassembled WGS sequence"/>
</dbReference>
<feature type="repeat" description="WD" evidence="8">
    <location>
        <begin position="126"/>
        <end position="168"/>
    </location>
</feature>
<dbReference type="InterPro" id="IPR015943">
    <property type="entry name" value="WD40/YVTN_repeat-like_dom_sf"/>
</dbReference>
<keyword evidence="4 9" id="KW-0677">Repeat</keyword>
<feature type="repeat" description="WD" evidence="8">
    <location>
        <begin position="169"/>
        <end position="210"/>
    </location>
</feature>
<dbReference type="VEuPathDB" id="FungiDB:AMAG_05479"/>
<dbReference type="Pfam" id="PF00400">
    <property type="entry name" value="WD40"/>
    <property type="match status" value="3"/>
</dbReference>
<comment type="subunit">
    <text evidence="7">Binds to F-actin.</text>
</comment>
<dbReference type="GO" id="GO:0030479">
    <property type="term" value="C:actin cortical patch"/>
    <property type="evidence" value="ECO:0007669"/>
    <property type="project" value="UniProtKB-ARBA"/>
</dbReference>
<dbReference type="PROSITE" id="PS00678">
    <property type="entry name" value="WD_REPEATS_1"/>
    <property type="match status" value="1"/>
</dbReference>
<dbReference type="OrthoDB" id="1850764at2759"/>
<evidence type="ECO:0000259" key="11">
    <source>
        <dbReference type="SMART" id="SM01166"/>
    </source>
</evidence>
<dbReference type="GO" id="GO:0051015">
    <property type="term" value="F:actin filament binding"/>
    <property type="evidence" value="ECO:0007669"/>
    <property type="project" value="TreeGrafter"/>
</dbReference>
<dbReference type="eggNOG" id="KOG0303">
    <property type="taxonomic scope" value="Eukaryota"/>
</dbReference>
<accession>A0A0L0SC80</accession>
<reference evidence="13" key="2">
    <citation type="submission" date="2009-11" db="EMBL/GenBank/DDBJ databases">
        <title>The Genome Sequence of Allomyces macrogynus strain ATCC 38327.</title>
        <authorList>
            <consortium name="The Broad Institute Genome Sequencing Platform"/>
            <person name="Russ C."/>
            <person name="Cuomo C."/>
            <person name="Shea T."/>
            <person name="Young S.K."/>
            <person name="Zeng Q."/>
            <person name="Koehrsen M."/>
            <person name="Haas B."/>
            <person name="Borodovsky M."/>
            <person name="Guigo R."/>
            <person name="Alvarado L."/>
            <person name="Berlin A."/>
            <person name="Borenstein D."/>
            <person name="Chen Z."/>
            <person name="Engels R."/>
            <person name="Freedman E."/>
            <person name="Gellesch M."/>
            <person name="Goldberg J."/>
            <person name="Griggs A."/>
            <person name="Gujja S."/>
            <person name="Heiman D."/>
            <person name="Hepburn T."/>
            <person name="Howarth C."/>
            <person name="Jen D."/>
            <person name="Larson L."/>
            <person name="Lewis B."/>
            <person name="Mehta T."/>
            <person name="Park D."/>
            <person name="Pearson M."/>
            <person name="Roberts A."/>
            <person name="Saif S."/>
            <person name="Shenoy N."/>
            <person name="Sisk P."/>
            <person name="Stolte C."/>
            <person name="Sykes S."/>
            <person name="Walk T."/>
            <person name="White J."/>
            <person name="Yandava C."/>
            <person name="Burger G."/>
            <person name="Gray M.W."/>
            <person name="Holland P.W.H."/>
            <person name="King N."/>
            <person name="Lang F.B.F."/>
            <person name="Roger A.J."/>
            <person name="Ruiz-Trillo I."/>
            <person name="Lander E."/>
            <person name="Nusbaum C."/>
        </authorList>
    </citation>
    <scope>NUCLEOTIDE SEQUENCE [LARGE SCALE GENOMIC DNA]</scope>
    <source>
        <strain evidence="13">ATCC 38327</strain>
    </source>
</reference>
<keyword evidence="5 10" id="KW-0175">Coiled coil</keyword>
<dbReference type="OMA" id="EREMAIW"/>
<name>A0A0L0SC80_ALLM3</name>
<feature type="coiled-coil region" evidence="10">
    <location>
        <begin position="425"/>
        <end position="466"/>
    </location>
</feature>
<evidence type="ECO:0000256" key="1">
    <source>
        <dbReference type="ARBA" id="ARBA00009482"/>
    </source>
</evidence>